<dbReference type="InterPro" id="IPR003661">
    <property type="entry name" value="HisK_dim/P_dom"/>
</dbReference>
<feature type="domain" description="Histidine kinase" evidence="11">
    <location>
        <begin position="532"/>
        <end position="749"/>
    </location>
</feature>
<evidence type="ECO:0000256" key="5">
    <source>
        <dbReference type="ARBA" id="ARBA00022553"/>
    </source>
</evidence>
<keyword evidence="14" id="KW-1185">Reference proteome</keyword>
<evidence type="ECO:0000313" key="14">
    <source>
        <dbReference type="Proteomes" id="UP000599074"/>
    </source>
</evidence>
<dbReference type="Gene3D" id="1.10.287.130">
    <property type="match status" value="1"/>
</dbReference>
<organism evidence="13 14">
    <name type="scientific">Planosporangium mesophilum</name>
    <dbReference type="NCBI Taxonomy" id="689768"/>
    <lineage>
        <taxon>Bacteria</taxon>
        <taxon>Bacillati</taxon>
        <taxon>Actinomycetota</taxon>
        <taxon>Actinomycetes</taxon>
        <taxon>Micromonosporales</taxon>
        <taxon>Micromonosporaceae</taxon>
        <taxon>Planosporangium</taxon>
    </lineage>
</organism>
<dbReference type="SUPFAM" id="SSF55785">
    <property type="entry name" value="PYP-like sensor domain (PAS domain)"/>
    <property type="match status" value="1"/>
</dbReference>
<dbReference type="FunFam" id="3.30.565.10:FF:000006">
    <property type="entry name" value="Sensor histidine kinase WalK"/>
    <property type="match status" value="1"/>
</dbReference>
<evidence type="ECO:0000256" key="6">
    <source>
        <dbReference type="ARBA" id="ARBA00022679"/>
    </source>
</evidence>
<dbReference type="PROSITE" id="PS50109">
    <property type="entry name" value="HIS_KIN"/>
    <property type="match status" value="1"/>
</dbReference>
<dbReference type="SUPFAM" id="SSF55874">
    <property type="entry name" value="ATPase domain of HSP90 chaperone/DNA topoisomerase II/histidine kinase"/>
    <property type="match status" value="1"/>
</dbReference>
<evidence type="ECO:0000256" key="10">
    <source>
        <dbReference type="SAM" id="Phobius"/>
    </source>
</evidence>
<comment type="catalytic activity">
    <reaction evidence="1">
        <text>ATP + protein L-histidine = ADP + protein N-phospho-L-histidine.</text>
        <dbReference type="EC" id="2.7.13.3"/>
    </reaction>
</comment>
<dbReference type="InterPro" id="IPR035965">
    <property type="entry name" value="PAS-like_dom_sf"/>
</dbReference>
<keyword evidence="7" id="KW-0418">Kinase</keyword>
<dbReference type="GO" id="GO:0009927">
    <property type="term" value="F:histidine phosphotransfer kinase activity"/>
    <property type="evidence" value="ECO:0007669"/>
    <property type="project" value="TreeGrafter"/>
</dbReference>
<gene>
    <name evidence="13" type="ORF">Pme01_54460</name>
</gene>
<dbReference type="NCBIfam" id="TIGR00229">
    <property type="entry name" value="sensory_box"/>
    <property type="match status" value="1"/>
</dbReference>
<dbReference type="SMART" id="SM00388">
    <property type="entry name" value="HisKA"/>
    <property type="match status" value="1"/>
</dbReference>
<dbReference type="Pfam" id="PF02518">
    <property type="entry name" value="HATPase_c"/>
    <property type="match status" value="1"/>
</dbReference>
<dbReference type="Gene3D" id="3.30.450.20">
    <property type="entry name" value="PAS domain"/>
    <property type="match status" value="1"/>
</dbReference>
<keyword evidence="10" id="KW-1133">Transmembrane helix</keyword>
<feature type="transmembrane region" description="Helical" evidence="10">
    <location>
        <begin position="28"/>
        <end position="50"/>
    </location>
</feature>
<dbReference type="InterPro" id="IPR003594">
    <property type="entry name" value="HATPase_dom"/>
</dbReference>
<feature type="domain" description="PAS" evidence="12">
    <location>
        <begin position="405"/>
        <end position="464"/>
    </location>
</feature>
<dbReference type="InterPro" id="IPR013767">
    <property type="entry name" value="PAS_fold"/>
</dbReference>
<dbReference type="Gene3D" id="3.30.450.40">
    <property type="match status" value="1"/>
</dbReference>
<comment type="caution">
    <text evidence="13">The sequence shown here is derived from an EMBL/GenBank/DDBJ whole genome shotgun (WGS) entry which is preliminary data.</text>
</comment>
<feature type="transmembrane region" description="Helical" evidence="10">
    <location>
        <begin position="208"/>
        <end position="226"/>
    </location>
</feature>
<evidence type="ECO:0000256" key="3">
    <source>
        <dbReference type="ARBA" id="ARBA00004236"/>
    </source>
</evidence>
<dbReference type="SUPFAM" id="SSF55781">
    <property type="entry name" value="GAF domain-like"/>
    <property type="match status" value="1"/>
</dbReference>
<dbReference type="EMBL" id="BOON01000060">
    <property type="protein sequence ID" value="GII25849.1"/>
    <property type="molecule type" value="Genomic_DNA"/>
</dbReference>
<evidence type="ECO:0000256" key="8">
    <source>
        <dbReference type="ARBA" id="ARBA00023012"/>
    </source>
</evidence>
<dbReference type="Pfam" id="PF00989">
    <property type="entry name" value="PAS"/>
    <property type="match status" value="1"/>
</dbReference>
<feature type="transmembrane region" description="Helical" evidence="10">
    <location>
        <begin position="56"/>
        <end position="77"/>
    </location>
</feature>
<dbReference type="GO" id="GO:0005886">
    <property type="term" value="C:plasma membrane"/>
    <property type="evidence" value="ECO:0007669"/>
    <property type="project" value="UniProtKB-SubCell"/>
</dbReference>
<dbReference type="RefSeq" id="WP_168117815.1">
    <property type="nucleotide sequence ID" value="NZ_BOON01000060.1"/>
</dbReference>
<dbReference type="GO" id="GO:0006355">
    <property type="term" value="P:regulation of DNA-templated transcription"/>
    <property type="evidence" value="ECO:0007669"/>
    <property type="project" value="InterPro"/>
</dbReference>
<dbReference type="InterPro" id="IPR036890">
    <property type="entry name" value="HATPase_C_sf"/>
</dbReference>
<dbReference type="PROSITE" id="PS50112">
    <property type="entry name" value="PAS"/>
    <property type="match status" value="1"/>
</dbReference>
<dbReference type="InterPro" id="IPR036097">
    <property type="entry name" value="HisK_dim/P_sf"/>
</dbReference>
<comment type="subcellular location">
    <subcellularLocation>
        <location evidence="3">Cell membrane</location>
    </subcellularLocation>
</comment>
<dbReference type="EC" id="2.7.13.3" evidence="4"/>
<dbReference type="FunFam" id="1.10.287.130:FF:000001">
    <property type="entry name" value="Two-component sensor histidine kinase"/>
    <property type="match status" value="1"/>
</dbReference>
<dbReference type="GO" id="GO:0000155">
    <property type="term" value="F:phosphorelay sensor kinase activity"/>
    <property type="evidence" value="ECO:0007669"/>
    <property type="project" value="InterPro"/>
</dbReference>
<dbReference type="InterPro" id="IPR004358">
    <property type="entry name" value="Sig_transdc_His_kin-like_C"/>
</dbReference>
<comment type="cofactor">
    <cofactor evidence="2">
        <name>a divalent metal cation</name>
        <dbReference type="ChEBI" id="CHEBI:60240"/>
    </cofactor>
</comment>
<dbReference type="PANTHER" id="PTHR43047">
    <property type="entry name" value="TWO-COMPONENT HISTIDINE PROTEIN KINASE"/>
    <property type="match status" value="1"/>
</dbReference>
<dbReference type="InterPro" id="IPR005467">
    <property type="entry name" value="His_kinase_dom"/>
</dbReference>
<name>A0A8J3X3T7_9ACTN</name>
<keyword evidence="9 10" id="KW-0472">Membrane</keyword>
<dbReference type="AlphaFoldDB" id="A0A8J3X3T7"/>
<dbReference type="SMART" id="SM00387">
    <property type="entry name" value="HATPase_c"/>
    <property type="match status" value="1"/>
</dbReference>
<dbReference type="PRINTS" id="PR00344">
    <property type="entry name" value="BCTRLSENSOR"/>
</dbReference>
<keyword evidence="10" id="KW-0812">Transmembrane</keyword>
<evidence type="ECO:0000256" key="2">
    <source>
        <dbReference type="ARBA" id="ARBA00001968"/>
    </source>
</evidence>
<feature type="transmembrane region" description="Helical" evidence="10">
    <location>
        <begin position="136"/>
        <end position="156"/>
    </location>
</feature>
<feature type="transmembrane region" description="Helical" evidence="10">
    <location>
        <begin position="162"/>
        <end position="187"/>
    </location>
</feature>
<evidence type="ECO:0000259" key="11">
    <source>
        <dbReference type="PROSITE" id="PS50109"/>
    </source>
</evidence>
<evidence type="ECO:0000256" key="4">
    <source>
        <dbReference type="ARBA" id="ARBA00012438"/>
    </source>
</evidence>
<sequence>MSSDVSSAGRPGVTRAAGALRARFRDPILRRVVAVGLLGAALTTAVVVLLRDHGSVLHGVGPSGAWLLPGLAVLTCLAELATVRLRHGDAVEELTLYEAAVIIDVLLLPPQQAMAAAGLGLVAASVLQRRPPVKTAFNLGMYLAAVSPLIGVVHLVGGTPGALTIGVLVGVLLGTVVFTAVNLCCLAQIIGVVNSTSPWSVIRSEARLSAYMAVGTVATGLTTAAIGLHAPLLLPFMAMPALAITYAYRAAAQEADERARSVYLLQLSNALAERDDVVRRFLRLAREAFDADLAVVVLDGADLALSVDAVASGELSVDPVPDYLADLRGTDRPMLAGEDLPQDLRRMLVVPLESGGRRFGIMVLAIRGRRHGRLSTRDLTVLTPLANALAAAMRGAEHLDRLVEETSKLQAIVEQSTEGILIVDGDGLVQMWSRAIAELAGVPAVDAAGRRLADLLDVPDPEQRRLLLPVTADQPTSAVELTIRRPDGEPRRLRLAHSALFAGGSLVRDVVVVHDLTREHRTERLKADFIATVSHELRTPLTPIIGYLGLLRTRGDRMPAQKRQDCLDLIADRAAHMSRLVEDLLLASRIGDADDDLGLHVSVGTHDLTAIVRQVADDLDTSRIKIDVPGHPVPVVCDEGRTLQVLTNLIGNALKYSPSTEDVRVRLRVDADRVHVDVSDHGRGIPADQLEKVFEKFHRVEDPMTMSTSGTGLGLFIARRLAQAMGGDIAVTSTLNVGSVFTLTLRHAGRPVSGADRTPVAAPG</sequence>
<dbReference type="CDD" id="cd16922">
    <property type="entry name" value="HATPase_EvgS-ArcB-TorS-like"/>
    <property type="match status" value="1"/>
</dbReference>
<dbReference type="CDD" id="cd00130">
    <property type="entry name" value="PAS"/>
    <property type="match status" value="1"/>
</dbReference>
<dbReference type="SUPFAM" id="SSF47384">
    <property type="entry name" value="Homodimeric domain of signal transducing histidine kinase"/>
    <property type="match status" value="1"/>
</dbReference>
<evidence type="ECO:0000256" key="1">
    <source>
        <dbReference type="ARBA" id="ARBA00000085"/>
    </source>
</evidence>
<evidence type="ECO:0000313" key="13">
    <source>
        <dbReference type="EMBL" id="GII25849.1"/>
    </source>
</evidence>
<dbReference type="Proteomes" id="UP000599074">
    <property type="component" value="Unassembled WGS sequence"/>
</dbReference>
<dbReference type="CDD" id="cd00082">
    <property type="entry name" value="HisKA"/>
    <property type="match status" value="1"/>
</dbReference>
<evidence type="ECO:0000256" key="9">
    <source>
        <dbReference type="ARBA" id="ARBA00023136"/>
    </source>
</evidence>
<dbReference type="PANTHER" id="PTHR43047:SF72">
    <property type="entry name" value="OSMOSENSING HISTIDINE PROTEIN KINASE SLN1"/>
    <property type="match status" value="1"/>
</dbReference>
<protein>
    <recommendedName>
        <fullName evidence="4">histidine kinase</fullName>
        <ecNumber evidence="4">2.7.13.3</ecNumber>
    </recommendedName>
</protein>
<dbReference type="InterPro" id="IPR029016">
    <property type="entry name" value="GAF-like_dom_sf"/>
</dbReference>
<accession>A0A8J3X3T7</accession>
<keyword evidence="8" id="KW-0902">Two-component regulatory system</keyword>
<proteinExistence type="predicted"/>
<reference evidence="13" key="1">
    <citation type="submission" date="2021-01" db="EMBL/GenBank/DDBJ databases">
        <title>Whole genome shotgun sequence of Planosporangium mesophilum NBRC 109066.</title>
        <authorList>
            <person name="Komaki H."/>
            <person name="Tamura T."/>
        </authorList>
    </citation>
    <scope>NUCLEOTIDE SEQUENCE</scope>
    <source>
        <strain evidence="13">NBRC 109066</strain>
    </source>
</reference>
<evidence type="ECO:0000256" key="7">
    <source>
        <dbReference type="ARBA" id="ARBA00022777"/>
    </source>
</evidence>
<keyword evidence="5" id="KW-0597">Phosphoprotein</keyword>
<evidence type="ECO:0000259" key="12">
    <source>
        <dbReference type="PROSITE" id="PS50112"/>
    </source>
</evidence>
<dbReference type="InterPro" id="IPR000014">
    <property type="entry name" value="PAS"/>
</dbReference>
<dbReference type="Pfam" id="PF00512">
    <property type="entry name" value="HisKA"/>
    <property type="match status" value="1"/>
</dbReference>
<dbReference type="GO" id="GO:0005509">
    <property type="term" value="F:calcium ion binding"/>
    <property type="evidence" value="ECO:0007669"/>
    <property type="project" value="UniProtKB-ARBA"/>
</dbReference>
<keyword evidence="6" id="KW-0808">Transferase</keyword>
<dbReference type="SMART" id="SM00091">
    <property type="entry name" value="PAS"/>
    <property type="match status" value="1"/>
</dbReference>
<dbReference type="Gene3D" id="3.30.565.10">
    <property type="entry name" value="Histidine kinase-like ATPase, C-terminal domain"/>
    <property type="match status" value="1"/>
</dbReference>